<dbReference type="CDD" id="cd00930">
    <property type="entry name" value="Cyt_c_Oxidase_VIII"/>
    <property type="match status" value="1"/>
</dbReference>
<dbReference type="PANTHER" id="PTHR16717:SF5">
    <property type="entry name" value="CYTOCHROME C OXIDASE SUBUNIT 8, ISOFORM A"/>
    <property type="match status" value="1"/>
</dbReference>
<dbReference type="SUPFAM" id="SSF81431">
    <property type="entry name" value="Mitochondrial cytochrome c oxidase subunit VIIIb (aka IX)"/>
    <property type="match status" value="1"/>
</dbReference>
<evidence type="ECO:0000256" key="10">
    <source>
        <dbReference type="SAM" id="Phobius"/>
    </source>
</evidence>
<comment type="caution">
    <text evidence="11">The sequence shown here is derived from an EMBL/GenBank/DDBJ whole genome shotgun (WGS) entry which is preliminary data.</text>
</comment>
<keyword evidence="7 10" id="KW-1133">Transmembrane helix</keyword>
<dbReference type="InterPro" id="IPR003205">
    <property type="entry name" value="Cyt_c_oxidase_su8"/>
</dbReference>
<dbReference type="GO" id="GO:0045277">
    <property type="term" value="C:respiratory chain complex IV"/>
    <property type="evidence" value="ECO:0007669"/>
    <property type="project" value="InterPro"/>
</dbReference>
<evidence type="ECO:0000256" key="9">
    <source>
        <dbReference type="ARBA" id="ARBA00023136"/>
    </source>
</evidence>
<accession>A0A7K4L920</accession>
<feature type="non-terminal residue" evidence="11">
    <location>
        <position position="1"/>
    </location>
</feature>
<dbReference type="UniPathway" id="UPA00705"/>
<gene>
    <name evidence="11" type="primary">Cox8b</name>
    <name evidence="11" type="ORF">CRYUND_R14347</name>
</gene>
<dbReference type="Proteomes" id="UP000534426">
    <property type="component" value="Unassembled WGS sequence"/>
</dbReference>
<name>A0A7K4L920_9AVES</name>
<evidence type="ECO:0000256" key="6">
    <source>
        <dbReference type="ARBA" id="ARBA00022946"/>
    </source>
</evidence>
<dbReference type="PANTHER" id="PTHR16717">
    <property type="entry name" value="CYTOCHROME C OXIDASE POLYPEPTIDE VIII"/>
    <property type="match status" value="1"/>
</dbReference>
<dbReference type="GO" id="GO:0006123">
    <property type="term" value="P:mitochondrial electron transport, cytochrome c to oxygen"/>
    <property type="evidence" value="ECO:0007669"/>
    <property type="project" value="InterPro"/>
</dbReference>
<keyword evidence="5" id="KW-0999">Mitochondrion inner membrane</keyword>
<keyword evidence="4 10" id="KW-0812">Transmembrane</keyword>
<evidence type="ECO:0000256" key="8">
    <source>
        <dbReference type="ARBA" id="ARBA00023128"/>
    </source>
</evidence>
<dbReference type="Gene3D" id="4.10.81.10">
    <property type="entry name" value="Cytochrome c oxidase, subunit 8"/>
    <property type="match status" value="1"/>
</dbReference>
<evidence type="ECO:0000256" key="4">
    <source>
        <dbReference type="ARBA" id="ARBA00022692"/>
    </source>
</evidence>
<feature type="transmembrane region" description="Helical" evidence="10">
    <location>
        <begin position="22"/>
        <end position="41"/>
    </location>
</feature>
<feature type="non-terminal residue" evidence="11">
    <location>
        <position position="50"/>
    </location>
</feature>
<protein>
    <submittedName>
        <fullName evidence="11">COX8B oxidase</fullName>
    </submittedName>
</protein>
<keyword evidence="12" id="KW-1185">Reference proteome</keyword>
<dbReference type="Pfam" id="PF02285">
    <property type="entry name" value="COX8"/>
    <property type="match status" value="1"/>
</dbReference>
<dbReference type="EMBL" id="VWPW01006999">
    <property type="protein sequence ID" value="NWJ01224.1"/>
    <property type="molecule type" value="Genomic_DNA"/>
</dbReference>
<dbReference type="InterPro" id="IPR036548">
    <property type="entry name" value="Cyt_c_oxidase_su8_sf"/>
</dbReference>
<evidence type="ECO:0000256" key="1">
    <source>
        <dbReference type="ARBA" id="ARBA00004434"/>
    </source>
</evidence>
<comment type="similarity">
    <text evidence="3">Belongs to the cytochrome c oxidase VIII family.</text>
</comment>
<comment type="pathway">
    <text evidence="2">Energy metabolism; oxidative phosphorylation.</text>
</comment>
<dbReference type="AlphaFoldDB" id="A0A7K4L920"/>
<evidence type="ECO:0000256" key="5">
    <source>
        <dbReference type="ARBA" id="ARBA00022792"/>
    </source>
</evidence>
<dbReference type="FunFam" id="4.10.81.10:FF:000001">
    <property type="entry name" value="Cytochrome c oxidase subunit 8B, mitochondrial"/>
    <property type="match status" value="1"/>
</dbReference>
<dbReference type="GO" id="GO:0005743">
    <property type="term" value="C:mitochondrial inner membrane"/>
    <property type="evidence" value="ECO:0007669"/>
    <property type="project" value="UniProtKB-SubCell"/>
</dbReference>
<evidence type="ECO:0000256" key="2">
    <source>
        <dbReference type="ARBA" id="ARBA00004673"/>
    </source>
</evidence>
<proteinExistence type="inferred from homology"/>
<evidence type="ECO:0000256" key="7">
    <source>
        <dbReference type="ARBA" id="ARBA00022989"/>
    </source>
</evidence>
<keyword evidence="9 10" id="KW-0472">Membrane</keyword>
<comment type="subcellular location">
    <subcellularLocation>
        <location evidence="1">Mitochondrion inner membrane</location>
        <topology evidence="1">Single-pass membrane protein</topology>
    </subcellularLocation>
</comment>
<evidence type="ECO:0000313" key="12">
    <source>
        <dbReference type="Proteomes" id="UP000534426"/>
    </source>
</evidence>
<evidence type="ECO:0000313" key="11">
    <source>
        <dbReference type="EMBL" id="NWJ01224.1"/>
    </source>
</evidence>
<keyword evidence="8" id="KW-0496">Mitochondrion</keyword>
<reference evidence="11 12" key="1">
    <citation type="submission" date="2019-09" db="EMBL/GenBank/DDBJ databases">
        <title>Bird 10,000 Genomes (B10K) Project - Family phase.</title>
        <authorList>
            <person name="Zhang G."/>
        </authorList>
    </citation>
    <scope>NUCLEOTIDE SEQUENCE [LARGE SCALE GENOMIC DNA]</scope>
    <source>
        <strain evidence="11">B10K-MSB-37135</strain>
        <tissue evidence="11">Heart</tissue>
    </source>
</reference>
<sequence length="50" mass="5323">GAARRGIVSGPPQHPLRPAESVVGFVAMLVSCLGPAAWVLAHLDNYKKRE</sequence>
<keyword evidence="6" id="KW-0809">Transit peptide</keyword>
<organism evidence="11 12">
    <name type="scientific">Crypturellus undulatus</name>
    <dbReference type="NCBI Taxonomy" id="48396"/>
    <lineage>
        <taxon>Eukaryota</taxon>
        <taxon>Metazoa</taxon>
        <taxon>Chordata</taxon>
        <taxon>Craniata</taxon>
        <taxon>Vertebrata</taxon>
        <taxon>Euteleostomi</taxon>
        <taxon>Archelosauria</taxon>
        <taxon>Archosauria</taxon>
        <taxon>Dinosauria</taxon>
        <taxon>Saurischia</taxon>
        <taxon>Theropoda</taxon>
        <taxon>Coelurosauria</taxon>
        <taxon>Aves</taxon>
        <taxon>Palaeognathae</taxon>
        <taxon>Tinamiformes</taxon>
        <taxon>Tinamidae</taxon>
        <taxon>Crypturellus</taxon>
    </lineage>
</organism>
<evidence type="ECO:0000256" key="3">
    <source>
        <dbReference type="ARBA" id="ARBA00010117"/>
    </source>
</evidence>